<dbReference type="AlphaFoldDB" id="A0A9W6ENU0"/>
<dbReference type="Proteomes" id="UP001144157">
    <property type="component" value="Unassembled WGS sequence"/>
</dbReference>
<proteinExistence type="predicted"/>
<dbReference type="EMBL" id="BRPE01000007">
    <property type="protein sequence ID" value="GLA85860.1"/>
    <property type="molecule type" value="Genomic_DNA"/>
</dbReference>
<gene>
    <name evidence="1" type="ORF">AtubIFM56815_010106</name>
</gene>
<organism evidence="1 2">
    <name type="scientific">Aspergillus tubingensis</name>
    <dbReference type="NCBI Taxonomy" id="5068"/>
    <lineage>
        <taxon>Eukaryota</taxon>
        <taxon>Fungi</taxon>
        <taxon>Dikarya</taxon>
        <taxon>Ascomycota</taxon>
        <taxon>Pezizomycotina</taxon>
        <taxon>Eurotiomycetes</taxon>
        <taxon>Eurotiomycetidae</taxon>
        <taxon>Eurotiales</taxon>
        <taxon>Aspergillaceae</taxon>
        <taxon>Aspergillus</taxon>
        <taxon>Aspergillus subgen. Circumdati</taxon>
    </lineage>
</organism>
<accession>A0A9W6ENU0</accession>
<evidence type="ECO:0000313" key="2">
    <source>
        <dbReference type="Proteomes" id="UP001144157"/>
    </source>
</evidence>
<comment type="caution">
    <text evidence="1">The sequence shown here is derived from an EMBL/GenBank/DDBJ whole genome shotgun (WGS) entry which is preliminary data.</text>
</comment>
<evidence type="ECO:0000313" key="1">
    <source>
        <dbReference type="EMBL" id="GLA85860.1"/>
    </source>
</evidence>
<sequence length="105" mass="11677">MFSISPWSPKAVVDDLLELDWMLQKFDSIWGAILVSSLIPDRPGSAQIAIVEEDTIDDDVASDAQLLPAQALTCDVWLVDMPLRRSHPIAVSPDISFRSSWIPED</sequence>
<reference evidence="1" key="1">
    <citation type="submission" date="2022-07" db="EMBL/GenBank/DDBJ databases">
        <title>Taxonomy of Aspergillus series Nigri: significant species reduction supported by multi-species coalescent approaches.</title>
        <authorList>
            <person name="Bian C."/>
            <person name="Kusuya Y."/>
            <person name="Sklenar F."/>
            <person name="D'hooge E."/>
            <person name="Yaguchi T."/>
            <person name="Takahashi H."/>
            <person name="Hubka V."/>
        </authorList>
    </citation>
    <scope>NUCLEOTIDE SEQUENCE</scope>
    <source>
        <strain evidence="1">IFM 56815</strain>
    </source>
</reference>
<name>A0A9W6ENU0_ASPTU</name>
<protein>
    <submittedName>
        <fullName evidence="1">Uncharacterized protein</fullName>
    </submittedName>
</protein>